<dbReference type="GeneID" id="33372558"/>
<sequence length="241" mass="28238">MNFFEHSVDINLFRLFSNINLDFLVARLSLKSLLTYGRETNSLSHRIVLTYLLNKGLQTRNLFDRLALCYMLNRGNRGTDLLNRETNWLNRGVEKTSLFDKLVRAYLVHRDLAANCLFDPIARAFRQLLKNGLETNSWFDKAAFLYLRRRCDEAFYKSMPVLDVFDVAKVEGINLIDRNLQRLFKTPLSWETAKIAVSGRLIEALNQENTHEFQSEIELQYWIGALERLQSFEKEENSESD</sequence>
<evidence type="ECO:0000313" key="1">
    <source>
        <dbReference type="EMBL" id="ASA39279.1"/>
    </source>
</evidence>
<dbReference type="RefSeq" id="YP_009406758.1">
    <property type="nucleotide sequence ID" value="NC_035397.1"/>
</dbReference>
<gene>
    <name evidence="1" type="primary">ORF241</name>
    <name evidence="1" type="ORF">So_biv1Pt0573</name>
</gene>
<name>A0A1Z2R6D9_9ASTR</name>
<dbReference type="AlphaFoldDB" id="A0A1Z2R6D9"/>
<accession>A0A1Z2R6D9</accession>
<dbReference type="EMBL" id="MF061224">
    <property type="protein sequence ID" value="ASA39279.1"/>
    <property type="molecule type" value="Genomic_DNA"/>
</dbReference>
<reference evidence="1" key="1">
    <citation type="journal article" date="2017" name="Am. J. Bot.">
        <title>The East Asian origin of the giant lobelias.</title>
        <authorList>
            <person name="Knox E.B."/>
            <person name="Li C."/>
        </authorList>
    </citation>
    <scope>NUCLEOTIDE SEQUENCE</scope>
</reference>
<protein>
    <submittedName>
        <fullName evidence="1">Uncharacterized protein</fullName>
    </submittedName>
</protein>
<keyword evidence="1" id="KW-0934">Plastid</keyword>
<geneLocation type="plastid" evidence="1"/>
<proteinExistence type="predicted"/>
<organism evidence="1">
    <name type="scientific">Solenopsis bivonae</name>
    <dbReference type="NCBI Taxonomy" id="2010907"/>
    <lineage>
        <taxon>Eukaryota</taxon>
        <taxon>Viridiplantae</taxon>
        <taxon>Streptophyta</taxon>
        <taxon>Embryophyta</taxon>
        <taxon>Tracheophyta</taxon>
        <taxon>Spermatophyta</taxon>
        <taxon>Magnoliopsida</taxon>
        <taxon>eudicotyledons</taxon>
        <taxon>Gunneridae</taxon>
        <taxon>Pentapetalae</taxon>
        <taxon>asterids</taxon>
        <taxon>campanulids</taxon>
        <taxon>Asterales</taxon>
        <taxon>Campanulaceae</taxon>
        <taxon>Solenopsis</taxon>
    </lineage>
</organism>